<feature type="domain" description="YqaJ viral recombinase" evidence="2">
    <location>
        <begin position="655"/>
        <end position="811"/>
    </location>
</feature>
<dbReference type="PANTHER" id="PTHR46609:SF8">
    <property type="entry name" value="YQAJ VIRAL RECOMBINASE DOMAIN-CONTAINING PROTEIN"/>
    <property type="match status" value="1"/>
</dbReference>
<dbReference type="Pfam" id="PF20700">
    <property type="entry name" value="Mutator"/>
    <property type="match status" value="1"/>
</dbReference>
<dbReference type="EMBL" id="JARBDR010000919">
    <property type="protein sequence ID" value="KAJ8300707.1"/>
    <property type="molecule type" value="Genomic_DNA"/>
</dbReference>
<dbReference type="InterPro" id="IPR019080">
    <property type="entry name" value="YqaJ_viral_recombinase"/>
</dbReference>
<evidence type="ECO:0000313" key="4">
    <source>
        <dbReference type="EMBL" id="KAJ8300707.1"/>
    </source>
</evidence>
<feature type="compositionally biased region" description="Basic and acidic residues" evidence="1">
    <location>
        <begin position="591"/>
        <end position="605"/>
    </location>
</feature>
<reference evidence="4 5" key="1">
    <citation type="submission" date="2022-12" db="EMBL/GenBank/DDBJ databases">
        <title>Chromosome-level genome of Tegillarca granosa.</title>
        <authorList>
            <person name="Kim J."/>
        </authorList>
    </citation>
    <scope>NUCLEOTIDE SEQUENCE [LARGE SCALE GENOMIC DNA]</scope>
    <source>
        <strain evidence="4">Teg-2019</strain>
        <tissue evidence="4">Adductor muscle</tissue>
    </source>
</reference>
<dbReference type="Pfam" id="PF09588">
    <property type="entry name" value="YqaJ"/>
    <property type="match status" value="1"/>
</dbReference>
<gene>
    <name evidence="4" type="ORF">KUTeg_022226</name>
</gene>
<feature type="domain" description="Mutator-like transposase" evidence="3">
    <location>
        <begin position="139"/>
        <end position="470"/>
    </location>
</feature>
<dbReference type="InterPro" id="IPR011604">
    <property type="entry name" value="PDDEXK-like_dom_sf"/>
</dbReference>
<feature type="region of interest" description="Disordered" evidence="1">
    <location>
        <begin position="571"/>
        <end position="605"/>
    </location>
</feature>
<dbReference type="Gene3D" id="3.90.320.10">
    <property type="match status" value="1"/>
</dbReference>
<dbReference type="CDD" id="cd22343">
    <property type="entry name" value="PDDEXK_lambda_exonuclease-like"/>
    <property type="match status" value="1"/>
</dbReference>
<organism evidence="4 5">
    <name type="scientific">Tegillarca granosa</name>
    <name type="common">Malaysian cockle</name>
    <name type="synonym">Anadara granosa</name>
    <dbReference type="NCBI Taxonomy" id="220873"/>
    <lineage>
        <taxon>Eukaryota</taxon>
        <taxon>Metazoa</taxon>
        <taxon>Spiralia</taxon>
        <taxon>Lophotrochozoa</taxon>
        <taxon>Mollusca</taxon>
        <taxon>Bivalvia</taxon>
        <taxon>Autobranchia</taxon>
        <taxon>Pteriomorphia</taxon>
        <taxon>Arcoida</taxon>
        <taxon>Arcoidea</taxon>
        <taxon>Arcidae</taxon>
        <taxon>Tegillarca</taxon>
    </lineage>
</organism>
<dbReference type="SUPFAM" id="SSF52980">
    <property type="entry name" value="Restriction endonuclease-like"/>
    <property type="match status" value="1"/>
</dbReference>
<dbReference type="InterPro" id="IPR049012">
    <property type="entry name" value="Mutator_transp_dom"/>
</dbReference>
<dbReference type="InterPro" id="IPR011335">
    <property type="entry name" value="Restrct_endonuc-II-like"/>
</dbReference>
<feature type="compositionally biased region" description="Polar residues" evidence="1">
    <location>
        <begin position="898"/>
        <end position="913"/>
    </location>
</feature>
<dbReference type="PANTHER" id="PTHR46609">
    <property type="entry name" value="EXONUCLEASE, PHAGE-TYPE/RECB, C-TERMINAL DOMAIN-CONTAINING PROTEIN"/>
    <property type="match status" value="1"/>
</dbReference>
<accession>A0ABQ9E9Z7</accession>
<feature type="region of interest" description="Disordered" evidence="1">
    <location>
        <begin position="898"/>
        <end position="926"/>
    </location>
</feature>
<dbReference type="InterPro" id="IPR051703">
    <property type="entry name" value="NF-kappa-B_Signaling_Reg"/>
</dbReference>
<sequence length="1008" mass="115979">MANKSKRSRKFGLAGGKTGAKRKILYGQKNIKKYTYRVKSKVFPKSHVYKNKLTICKGRILKKYNLFKKSTNLRNHQLFVKQLSNIFTIKRVSTDKPFAFTISRISTLAKEGYRMINLGLLQDHINLITAHVAVCKLAQKMVSRGFSAICYETEVKTNGLSSVLMAKCQGCHQKFKFETSPQLLNNRNKSKHYDVNVRAVWGSMATRGGLAHLNESLATLNLPGMSQQTYTTIEQEIGNMWGEVVEEDLLKAGAEERKIAMEKGQFHEGVPCITVICDGGWSKRTHKHSYNALGGVAIIIGAETGKLLHIGIRNKYCYLCSYANSKGTLPTQHVCYKNWDESSQAVESNIILEGFLKAETLHGLRYTKIIADGDSSVFSKLQENIPVWGKAIEKIECANHMCKCFRSNLEKLVEENPLYKGKNKLSKRIRIRLTSAVRCAIRMRSQQNSKNSSKLLEHDIRNSFHHIFDSMMLRDISMLLDRIARKSTRLIGNHTTNLAKSWMAIRAKFDGGKFYNRCNRGSWQSRCYGGCLRMNLGPKWSPAVWEKCTSSTAGRLFHQLYERHEKKLSSCKESKKTEESKRKRWKRKHEANKESTSKKAKREYGPDVLDSFPDILPTVLDQKKQNFLQKHVNLTPDKLKIIEKGTRQQNQSSVWQNERRKRLTSSNFGAIIKKDPSKPVKKLVHRLLYGNFKGNTYTRKGLQEEAMTVIEYQNHQKTNLNKIVRHHPTGLFISPEHPFLAASPDGKIVEEGGETGLIEIKNLLHNKPINLFEAVKTVSNFCLELDGNNLKLKRTHDYFYQVQGQLNITDFPWADFVVRTVNLYQIHIERIKIDKDFWLNIMLPKLHAFYHKALLPELAHPSNNTTRGIREPAIDQTPFKMIYYMYGKKFKVKCSRNIQKTQQRKQQSNNDINQHPVAASSTISTRSRRNTKLKFLGRRISHEWIEDGNTERRWYSGTVIGLINGKDGDLETVYEVLYDGDDEPYEIGHLREDYLSSSLKFIDLRKIW</sequence>
<feature type="compositionally biased region" description="Basic and acidic residues" evidence="1">
    <location>
        <begin position="571"/>
        <end position="581"/>
    </location>
</feature>
<dbReference type="InterPro" id="IPR042567">
    <property type="entry name" value="SPIN/Ssty_sf"/>
</dbReference>
<evidence type="ECO:0000256" key="1">
    <source>
        <dbReference type="SAM" id="MobiDB-lite"/>
    </source>
</evidence>
<evidence type="ECO:0000313" key="5">
    <source>
        <dbReference type="Proteomes" id="UP001217089"/>
    </source>
</evidence>
<keyword evidence="5" id="KW-1185">Reference proteome</keyword>
<evidence type="ECO:0008006" key="6">
    <source>
        <dbReference type="Google" id="ProtNLM"/>
    </source>
</evidence>
<evidence type="ECO:0000259" key="3">
    <source>
        <dbReference type="Pfam" id="PF20700"/>
    </source>
</evidence>
<proteinExistence type="predicted"/>
<evidence type="ECO:0000259" key="2">
    <source>
        <dbReference type="Pfam" id="PF09588"/>
    </source>
</evidence>
<comment type="caution">
    <text evidence="4">The sequence shown here is derived from an EMBL/GenBank/DDBJ whole genome shotgun (WGS) entry which is preliminary data.</text>
</comment>
<dbReference type="Gene3D" id="2.80.10.70">
    <property type="entry name" value="Spindlin/Ssty"/>
    <property type="match status" value="1"/>
</dbReference>
<protein>
    <recommendedName>
        <fullName evidence="6">YqaJ viral recombinase domain-containing protein</fullName>
    </recommendedName>
</protein>
<dbReference type="Proteomes" id="UP001217089">
    <property type="component" value="Unassembled WGS sequence"/>
</dbReference>
<name>A0ABQ9E9Z7_TEGGR</name>